<dbReference type="SUPFAM" id="SSF46785">
    <property type="entry name" value="Winged helix' DNA-binding domain"/>
    <property type="match status" value="1"/>
</dbReference>
<evidence type="ECO:0000256" key="3">
    <source>
        <dbReference type="ARBA" id="ARBA00023163"/>
    </source>
</evidence>
<name>A0AAU7JB27_9HYPH</name>
<dbReference type="SUPFAM" id="SSF51206">
    <property type="entry name" value="cAMP-binding domain-like"/>
    <property type="match status" value="1"/>
</dbReference>
<keyword evidence="3" id="KW-0804">Transcription</keyword>
<accession>A0AAU7JB27</accession>
<evidence type="ECO:0000259" key="5">
    <source>
        <dbReference type="PROSITE" id="PS51063"/>
    </source>
</evidence>
<dbReference type="InterPro" id="IPR014710">
    <property type="entry name" value="RmlC-like_jellyroll"/>
</dbReference>
<dbReference type="Gene3D" id="1.10.10.10">
    <property type="entry name" value="Winged helix-like DNA-binding domain superfamily/Winged helix DNA-binding domain"/>
    <property type="match status" value="1"/>
</dbReference>
<evidence type="ECO:0000313" key="6">
    <source>
        <dbReference type="EMBL" id="XBO37370.1"/>
    </source>
</evidence>
<dbReference type="SMART" id="SM00419">
    <property type="entry name" value="HTH_CRP"/>
    <property type="match status" value="1"/>
</dbReference>
<dbReference type="AlphaFoldDB" id="A0AAU7JB27"/>
<organism evidence="6">
    <name type="scientific">Alsobacter sp. KACC 23698</name>
    <dbReference type="NCBI Taxonomy" id="3149229"/>
    <lineage>
        <taxon>Bacteria</taxon>
        <taxon>Pseudomonadati</taxon>
        <taxon>Pseudomonadota</taxon>
        <taxon>Alphaproteobacteria</taxon>
        <taxon>Hyphomicrobiales</taxon>
        <taxon>Alsobacteraceae</taxon>
        <taxon>Alsobacter</taxon>
    </lineage>
</organism>
<dbReference type="InterPro" id="IPR036388">
    <property type="entry name" value="WH-like_DNA-bd_sf"/>
</dbReference>
<keyword evidence="1" id="KW-0805">Transcription regulation</keyword>
<dbReference type="InterPro" id="IPR000595">
    <property type="entry name" value="cNMP-bd_dom"/>
</dbReference>
<feature type="domain" description="HTH crp-type" evidence="5">
    <location>
        <begin position="152"/>
        <end position="220"/>
    </location>
</feature>
<dbReference type="PROSITE" id="PS50042">
    <property type="entry name" value="CNMP_BINDING_3"/>
    <property type="match status" value="1"/>
</dbReference>
<dbReference type="PROSITE" id="PS51063">
    <property type="entry name" value="HTH_CRP_2"/>
    <property type="match status" value="1"/>
</dbReference>
<dbReference type="SMART" id="SM00100">
    <property type="entry name" value="cNMP"/>
    <property type="match status" value="1"/>
</dbReference>
<dbReference type="GO" id="GO:0003677">
    <property type="term" value="F:DNA binding"/>
    <property type="evidence" value="ECO:0007669"/>
    <property type="project" value="UniProtKB-KW"/>
</dbReference>
<dbReference type="GO" id="GO:0006355">
    <property type="term" value="P:regulation of DNA-templated transcription"/>
    <property type="evidence" value="ECO:0007669"/>
    <property type="project" value="InterPro"/>
</dbReference>
<reference evidence="6" key="1">
    <citation type="submission" date="2024-05" db="EMBL/GenBank/DDBJ databases">
        <authorList>
            <person name="Kim S."/>
            <person name="Heo J."/>
            <person name="Choi H."/>
            <person name="Choi Y."/>
            <person name="Kwon S.-W."/>
            <person name="Kim Y."/>
        </authorList>
    </citation>
    <scope>NUCLEOTIDE SEQUENCE</scope>
    <source>
        <strain evidence="6">KACC 23698</strain>
    </source>
</reference>
<dbReference type="Gene3D" id="2.60.120.10">
    <property type="entry name" value="Jelly Rolls"/>
    <property type="match status" value="1"/>
</dbReference>
<evidence type="ECO:0000256" key="2">
    <source>
        <dbReference type="ARBA" id="ARBA00023125"/>
    </source>
</evidence>
<dbReference type="InterPro" id="IPR018490">
    <property type="entry name" value="cNMP-bd_dom_sf"/>
</dbReference>
<evidence type="ECO:0000256" key="1">
    <source>
        <dbReference type="ARBA" id="ARBA00023015"/>
    </source>
</evidence>
<protein>
    <submittedName>
        <fullName evidence="6">Helix-turn-helix domain-containing protein</fullName>
    </submittedName>
</protein>
<keyword evidence="2" id="KW-0238">DNA-binding</keyword>
<dbReference type="InterPro" id="IPR036390">
    <property type="entry name" value="WH_DNA-bd_sf"/>
</dbReference>
<proteinExistence type="predicted"/>
<dbReference type="RefSeq" id="WP_406854190.1">
    <property type="nucleotide sequence ID" value="NZ_CP157484.1"/>
</dbReference>
<dbReference type="Pfam" id="PF00027">
    <property type="entry name" value="cNMP_binding"/>
    <property type="match status" value="1"/>
</dbReference>
<sequence length="229" mass="24727">MLMTIQQSYSVEGLRSTPLFRDSSPGTLEHFSRLCLVQRVPSGTELIGARERPGFVHIILDGAVELFSTEAGREAMLCTVRDGLAVGLDALLSSDEPVHGARTLTTARLLAVPGGALAPALASDAGLAMAAAVITSTLSTRLAKELAEQKLRTSIERLAHWLLRVQRHFGGAERFELPYSKRTLALRLGMTPESLSRNFAQIEKSGCRIDGPFVTVTDAAKLESLARMN</sequence>
<feature type="domain" description="Cyclic nucleotide-binding" evidence="4">
    <location>
        <begin position="19"/>
        <end position="97"/>
    </location>
</feature>
<dbReference type="EMBL" id="CP157484">
    <property type="protein sequence ID" value="XBO37370.1"/>
    <property type="molecule type" value="Genomic_DNA"/>
</dbReference>
<dbReference type="InterPro" id="IPR012318">
    <property type="entry name" value="HTH_CRP"/>
</dbReference>
<dbReference type="Pfam" id="PF13545">
    <property type="entry name" value="HTH_Crp_2"/>
    <property type="match status" value="1"/>
</dbReference>
<gene>
    <name evidence="6" type="ORF">ABEG18_16740</name>
</gene>
<evidence type="ECO:0000259" key="4">
    <source>
        <dbReference type="PROSITE" id="PS50042"/>
    </source>
</evidence>
<dbReference type="CDD" id="cd00038">
    <property type="entry name" value="CAP_ED"/>
    <property type="match status" value="1"/>
</dbReference>